<evidence type="ECO:0000313" key="2">
    <source>
        <dbReference type="EMBL" id="MFB9884852.1"/>
    </source>
</evidence>
<comment type="similarity">
    <text evidence="1">Belongs to the UPF0111 family.</text>
</comment>
<accession>A0ABV5Z6H5</accession>
<dbReference type="Pfam" id="PF01865">
    <property type="entry name" value="PhoU_div"/>
    <property type="match status" value="1"/>
</dbReference>
<comment type="caution">
    <text evidence="2">The sequence shown here is derived from an EMBL/GenBank/DDBJ whole genome shotgun (WGS) entry which is preliminary data.</text>
</comment>
<organism evidence="2 3">
    <name type="scientific">Balneatrix alpica</name>
    <dbReference type="NCBI Taxonomy" id="75684"/>
    <lineage>
        <taxon>Bacteria</taxon>
        <taxon>Pseudomonadati</taxon>
        <taxon>Pseudomonadota</taxon>
        <taxon>Gammaproteobacteria</taxon>
        <taxon>Oceanospirillales</taxon>
        <taxon>Balneatrichaceae</taxon>
        <taxon>Balneatrix</taxon>
    </lineage>
</organism>
<dbReference type="RefSeq" id="WP_051527770.1">
    <property type="nucleotide sequence ID" value="NZ_JAUESS010000002.1"/>
</dbReference>
<name>A0ABV5Z6H5_9GAMM</name>
<dbReference type="Proteomes" id="UP001589628">
    <property type="component" value="Unassembled WGS sequence"/>
</dbReference>
<sequence>MKLKLPAVFGSATQIELQIDDYLRKVEDSGQLFRQAMSLYLREGVSPGFQQLLHQVEALESDSDALRRTIESELYLRTLIPDLRGDVLELMEDVDRLINLHESTLFKFQIERPDFPPHQHAALERLLDTVCACVAEVIQSVRAFFRDLRAVRDYATKVHWLEGEADKQSTELLQALFQEPLPLANKIHLRYFVERIDELANCAESISDRVAIYAIKRRF</sequence>
<dbReference type="InterPro" id="IPR038078">
    <property type="entry name" value="PhoU-like_sf"/>
</dbReference>
<gene>
    <name evidence="2" type="ORF">ACFFLH_00280</name>
</gene>
<reference evidence="2 3" key="1">
    <citation type="submission" date="2024-09" db="EMBL/GenBank/DDBJ databases">
        <authorList>
            <person name="Sun Q."/>
            <person name="Mori K."/>
        </authorList>
    </citation>
    <scope>NUCLEOTIDE SEQUENCE [LARGE SCALE GENOMIC DNA]</scope>
    <source>
        <strain evidence="2 3">ATCC 51285</strain>
    </source>
</reference>
<evidence type="ECO:0000313" key="3">
    <source>
        <dbReference type="Proteomes" id="UP001589628"/>
    </source>
</evidence>
<dbReference type="Gene3D" id="1.20.58.220">
    <property type="entry name" value="Phosphate transport system protein phou homolog 2, domain 2"/>
    <property type="match status" value="1"/>
</dbReference>
<dbReference type="PANTHER" id="PTHR36536">
    <property type="entry name" value="UPF0111 PROTEIN HI_1603"/>
    <property type="match status" value="1"/>
</dbReference>
<dbReference type="PANTHER" id="PTHR36536:SF3">
    <property type="entry name" value="UPF0111 PROTEIN HI_1603"/>
    <property type="match status" value="1"/>
</dbReference>
<evidence type="ECO:0000256" key="1">
    <source>
        <dbReference type="ARBA" id="ARBA00008591"/>
    </source>
</evidence>
<dbReference type="InterPro" id="IPR002727">
    <property type="entry name" value="DUF47"/>
</dbReference>
<dbReference type="EMBL" id="JBHLZN010000001">
    <property type="protein sequence ID" value="MFB9884852.1"/>
    <property type="molecule type" value="Genomic_DNA"/>
</dbReference>
<proteinExistence type="inferred from homology"/>
<dbReference type="InterPro" id="IPR018445">
    <property type="entry name" value="Put_Phosphate_transp_reg"/>
</dbReference>
<keyword evidence="3" id="KW-1185">Reference proteome</keyword>
<protein>
    <submittedName>
        <fullName evidence="2">DUF47 domain-containing protein</fullName>
    </submittedName>
</protein>